<protein>
    <submittedName>
        <fullName evidence="1">Uncharacterized protein</fullName>
    </submittedName>
</protein>
<dbReference type="AlphaFoldDB" id="A0A4C1YK70"/>
<evidence type="ECO:0000313" key="2">
    <source>
        <dbReference type="Proteomes" id="UP000299102"/>
    </source>
</evidence>
<reference evidence="1 2" key="1">
    <citation type="journal article" date="2019" name="Commun. Biol.">
        <title>The bagworm genome reveals a unique fibroin gene that provides high tensile strength.</title>
        <authorList>
            <person name="Kono N."/>
            <person name="Nakamura H."/>
            <person name="Ohtoshi R."/>
            <person name="Tomita M."/>
            <person name="Numata K."/>
            <person name="Arakawa K."/>
        </authorList>
    </citation>
    <scope>NUCLEOTIDE SEQUENCE [LARGE SCALE GENOMIC DNA]</scope>
</reference>
<dbReference type="EMBL" id="BGZK01001223">
    <property type="protein sequence ID" value="GBP74797.1"/>
    <property type="molecule type" value="Genomic_DNA"/>
</dbReference>
<evidence type="ECO:0000313" key="1">
    <source>
        <dbReference type="EMBL" id="GBP74797.1"/>
    </source>
</evidence>
<gene>
    <name evidence="1" type="ORF">EVAR_43102_1</name>
</gene>
<proteinExistence type="predicted"/>
<name>A0A4C1YK70_EUMVA</name>
<organism evidence="1 2">
    <name type="scientific">Eumeta variegata</name>
    <name type="common">Bagworm moth</name>
    <name type="synonym">Eumeta japonica</name>
    <dbReference type="NCBI Taxonomy" id="151549"/>
    <lineage>
        <taxon>Eukaryota</taxon>
        <taxon>Metazoa</taxon>
        <taxon>Ecdysozoa</taxon>
        <taxon>Arthropoda</taxon>
        <taxon>Hexapoda</taxon>
        <taxon>Insecta</taxon>
        <taxon>Pterygota</taxon>
        <taxon>Neoptera</taxon>
        <taxon>Endopterygota</taxon>
        <taxon>Lepidoptera</taxon>
        <taxon>Glossata</taxon>
        <taxon>Ditrysia</taxon>
        <taxon>Tineoidea</taxon>
        <taxon>Psychidae</taxon>
        <taxon>Oiketicinae</taxon>
        <taxon>Eumeta</taxon>
    </lineage>
</organism>
<sequence>MKAGKRYSLYAGKGLEYMGREIWTGPAVGDYRGPLKGDPKICDVEGRSRWSDRHLQKFCQRIQPIRYNRGGSIEKRHPWVAPSLPTVRPRRCKLSRSTAVHEMLGSTLDQGVCSHP</sequence>
<comment type="caution">
    <text evidence="1">The sequence shown here is derived from an EMBL/GenBank/DDBJ whole genome shotgun (WGS) entry which is preliminary data.</text>
</comment>
<dbReference type="Proteomes" id="UP000299102">
    <property type="component" value="Unassembled WGS sequence"/>
</dbReference>
<accession>A0A4C1YK70</accession>
<keyword evidence="2" id="KW-1185">Reference proteome</keyword>